<evidence type="ECO:0000313" key="3">
    <source>
        <dbReference type="EMBL" id="AGZ38473.1"/>
    </source>
</evidence>
<dbReference type="GO" id="GO:0005524">
    <property type="term" value="F:ATP binding"/>
    <property type="evidence" value="ECO:0007669"/>
    <property type="project" value="UniProtKB-KW"/>
</dbReference>
<proteinExistence type="predicted"/>
<evidence type="ECO:0000313" key="4">
    <source>
        <dbReference type="Proteomes" id="UP000017746"/>
    </source>
</evidence>
<dbReference type="CDD" id="cd16936">
    <property type="entry name" value="HATPase_RsbW-like"/>
    <property type="match status" value="1"/>
</dbReference>
<evidence type="ECO:0000256" key="1">
    <source>
        <dbReference type="ARBA" id="ARBA00022527"/>
    </source>
</evidence>
<dbReference type="EMBL" id="CP006272">
    <property type="protein sequence ID" value="AGZ38473.1"/>
    <property type="molecule type" value="Genomic_DNA"/>
</dbReference>
<sequence>MPEVLLEQSFDEDTLYGVRSAVAAHVAAVTDDRTVDTMVLIAHELASNAVRHGGGSGRLRLWVADGALLCEVTDAGPGLDEPAYAGQTLPPPELPGGRGLWIARQMSDLRISTSPAGSVITATLAL</sequence>
<dbReference type="RefSeq" id="WP_023357416.1">
    <property type="nucleotide sequence ID" value="NC_022657.1"/>
</dbReference>
<dbReference type="KEGG" id="afs:AFR_00920"/>
<dbReference type="GO" id="GO:0004674">
    <property type="term" value="F:protein serine/threonine kinase activity"/>
    <property type="evidence" value="ECO:0007669"/>
    <property type="project" value="UniProtKB-KW"/>
</dbReference>
<keyword evidence="3" id="KW-0547">Nucleotide-binding</keyword>
<dbReference type="eggNOG" id="COG2172">
    <property type="taxonomic scope" value="Bacteria"/>
</dbReference>
<dbReference type="HOGENOM" id="CLU_133205_0_0_11"/>
<gene>
    <name evidence="3" type="ORF">AFR_00920</name>
</gene>
<dbReference type="Gene3D" id="3.30.565.10">
    <property type="entry name" value="Histidine kinase-like ATPase, C-terminal domain"/>
    <property type="match status" value="1"/>
</dbReference>
<keyword evidence="4" id="KW-1185">Reference proteome</keyword>
<dbReference type="SUPFAM" id="SSF55874">
    <property type="entry name" value="ATPase domain of HSP90 chaperone/DNA topoisomerase II/histidine kinase"/>
    <property type="match status" value="1"/>
</dbReference>
<dbReference type="STRING" id="1246995.AFR_00920"/>
<dbReference type="PANTHER" id="PTHR35526:SF3">
    <property type="entry name" value="ANTI-SIGMA-F FACTOR RSBW"/>
    <property type="match status" value="1"/>
</dbReference>
<reference evidence="3 4" key="1">
    <citation type="journal article" date="2014" name="J. Biotechnol.">
        <title>Complete genome sequence of the actinobacterium Actinoplanes friuliensis HAG 010964, producer of the lipopeptide antibiotic friulimycin.</title>
        <authorList>
            <person name="Ruckert C."/>
            <person name="Szczepanowski R."/>
            <person name="Albersmeier A."/>
            <person name="Goesmann A."/>
            <person name="Fischer N."/>
            <person name="Steinkamper A."/>
            <person name="Puhler A."/>
            <person name="Biener R."/>
            <person name="Schwartz D."/>
            <person name="Kalinowski J."/>
        </authorList>
    </citation>
    <scope>NUCLEOTIDE SEQUENCE [LARGE SCALE GENOMIC DNA]</scope>
    <source>
        <strain evidence="3 4">DSM 7358</strain>
    </source>
</reference>
<dbReference type="InterPro" id="IPR036890">
    <property type="entry name" value="HATPase_C_sf"/>
</dbReference>
<dbReference type="AlphaFoldDB" id="U5VNC7"/>
<dbReference type="Proteomes" id="UP000017746">
    <property type="component" value="Chromosome"/>
</dbReference>
<organism evidence="3 4">
    <name type="scientific">Actinoplanes friuliensis DSM 7358</name>
    <dbReference type="NCBI Taxonomy" id="1246995"/>
    <lineage>
        <taxon>Bacteria</taxon>
        <taxon>Bacillati</taxon>
        <taxon>Actinomycetota</taxon>
        <taxon>Actinomycetes</taxon>
        <taxon>Micromonosporales</taxon>
        <taxon>Micromonosporaceae</taxon>
        <taxon>Actinoplanes</taxon>
    </lineage>
</organism>
<dbReference type="PANTHER" id="PTHR35526">
    <property type="entry name" value="ANTI-SIGMA-F FACTOR RSBW-RELATED"/>
    <property type="match status" value="1"/>
</dbReference>
<name>U5VNC7_9ACTN</name>
<evidence type="ECO:0000259" key="2">
    <source>
        <dbReference type="Pfam" id="PF13581"/>
    </source>
</evidence>
<dbReference type="PATRIC" id="fig|1246995.3.peg.183"/>
<dbReference type="Pfam" id="PF13581">
    <property type="entry name" value="HATPase_c_2"/>
    <property type="match status" value="1"/>
</dbReference>
<keyword evidence="1" id="KW-0808">Transferase</keyword>
<keyword evidence="1" id="KW-0418">Kinase</keyword>
<accession>U5VNC7</accession>
<protein>
    <submittedName>
        <fullName evidence="3">ATP-binding region ATPase domain-containing protein</fullName>
    </submittedName>
</protein>
<dbReference type="InterPro" id="IPR003594">
    <property type="entry name" value="HATPase_dom"/>
</dbReference>
<dbReference type="OrthoDB" id="4350801at2"/>
<feature type="domain" description="Histidine kinase/HSP90-like ATPase" evidence="2">
    <location>
        <begin position="12"/>
        <end position="123"/>
    </location>
</feature>
<dbReference type="InterPro" id="IPR050267">
    <property type="entry name" value="Anti-sigma-factor_SerPK"/>
</dbReference>
<keyword evidence="1" id="KW-0723">Serine/threonine-protein kinase</keyword>
<keyword evidence="3" id="KW-0067">ATP-binding</keyword>